<proteinExistence type="inferred from homology"/>
<evidence type="ECO:0000256" key="6">
    <source>
        <dbReference type="ARBA" id="ARBA00023049"/>
    </source>
</evidence>
<evidence type="ECO:0000256" key="1">
    <source>
        <dbReference type="ARBA" id="ARBA00010243"/>
    </source>
</evidence>
<keyword evidence="4" id="KW-0378">Hydrolase</keyword>
<dbReference type="Gene3D" id="3.40.140.10">
    <property type="entry name" value="Cytidine Deaminase, domain 2"/>
    <property type="match status" value="1"/>
</dbReference>
<feature type="domain" description="MPN" evidence="8">
    <location>
        <begin position="83"/>
        <end position="207"/>
    </location>
</feature>
<comment type="caution">
    <text evidence="9">The sequence shown here is derived from an EMBL/GenBank/DDBJ whole genome shotgun (WGS) entry which is preliminary data.</text>
</comment>
<gene>
    <name evidence="9" type="ORF">FEZ48_07845</name>
</gene>
<dbReference type="PANTHER" id="PTHR30471">
    <property type="entry name" value="DNA REPAIR PROTEIN RADC"/>
    <property type="match status" value="1"/>
</dbReference>
<keyword evidence="5" id="KW-0862">Zinc</keyword>
<dbReference type="Pfam" id="PF04002">
    <property type="entry name" value="RadC"/>
    <property type="match status" value="1"/>
</dbReference>
<dbReference type="PANTHER" id="PTHR30471:SF3">
    <property type="entry name" value="UPF0758 PROTEIN YEES-RELATED"/>
    <property type="match status" value="1"/>
</dbReference>
<accession>A0A5R9C2P4</accession>
<evidence type="ECO:0000256" key="4">
    <source>
        <dbReference type="ARBA" id="ARBA00022801"/>
    </source>
</evidence>
<dbReference type="PROSITE" id="PS50249">
    <property type="entry name" value="MPN"/>
    <property type="match status" value="1"/>
</dbReference>
<organism evidence="9 10">
    <name type="scientific">Marinilactibacillus psychrotolerans</name>
    <dbReference type="NCBI Taxonomy" id="191770"/>
    <lineage>
        <taxon>Bacteria</taxon>
        <taxon>Bacillati</taxon>
        <taxon>Bacillota</taxon>
        <taxon>Bacilli</taxon>
        <taxon>Lactobacillales</taxon>
        <taxon>Carnobacteriaceae</taxon>
        <taxon>Marinilactibacillus</taxon>
    </lineage>
</organism>
<evidence type="ECO:0000259" key="8">
    <source>
        <dbReference type="PROSITE" id="PS50249"/>
    </source>
</evidence>
<dbReference type="InterPro" id="IPR025657">
    <property type="entry name" value="RadC_JAB"/>
</dbReference>
<dbReference type="AlphaFoldDB" id="A0A5R9C2P4"/>
<keyword evidence="7" id="KW-0175">Coiled coil</keyword>
<dbReference type="EMBL" id="VBTE01000021">
    <property type="protein sequence ID" value="TLQ07031.1"/>
    <property type="molecule type" value="Genomic_DNA"/>
</dbReference>
<dbReference type="GO" id="GO:0008237">
    <property type="term" value="F:metallopeptidase activity"/>
    <property type="evidence" value="ECO:0007669"/>
    <property type="project" value="UniProtKB-KW"/>
</dbReference>
<keyword evidence="3" id="KW-0479">Metal-binding</keyword>
<dbReference type="GO" id="GO:0046872">
    <property type="term" value="F:metal ion binding"/>
    <property type="evidence" value="ECO:0007669"/>
    <property type="project" value="UniProtKB-KW"/>
</dbReference>
<dbReference type="Proteomes" id="UP000307201">
    <property type="component" value="Unassembled WGS sequence"/>
</dbReference>
<name>A0A5R9C2P4_9LACT</name>
<evidence type="ECO:0000256" key="7">
    <source>
        <dbReference type="SAM" id="Coils"/>
    </source>
</evidence>
<evidence type="ECO:0000313" key="9">
    <source>
        <dbReference type="EMBL" id="TLQ07031.1"/>
    </source>
</evidence>
<dbReference type="CDD" id="cd08071">
    <property type="entry name" value="MPN_DUF2466"/>
    <property type="match status" value="1"/>
</dbReference>
<reference evidence="9 10" key="1">
    <citation type="submission" date="2019-05" db="EMBL/GenBank/DDBJ databases">
        <title>The metagenome of a microbial culture collection derived from dairy environment covers the genomic content of the human microbiome.</title>
        <authorList>
            <person name="Roder T."/>
            <person name="Wuthrich D."/>
            <person name="Sattari Z."/>
            <person name="Von Ah U."/>
            <person name="Bar C."/>
            <person name="Ronchi F."/>
            <person name="Macpherson A.J."/>
            <person name="Ganal-Vonarburg S.C."/>
            <person name="Bruggmann R."/>
            <person name="Vergeres G."/>
        </authorList>
    </citation>
    <scope>NUCLEOTIDE SEQUENCE [LARGE SCALE GENOMIC DNA]</scope>
    <source>
        <strain evidence="9 10">FAM 24235</strain>
    </source>
</reference>
<dbReference type="InterPro" id="IPR037518">
    <property type="entry name" value="MPN"/>
</dbReference>
<evidence type="ECO:0000256" key="5">
    <source>
        <dbReference type="ARBA" id="ARBA00022833"/>
    </source>
</evidence>
<dbReference type="RefSeq" id="WP_138472043.1">
    <property type="nucleotide sequence ID" value="NZ_VBTE01000021.1"/>
</dbReference>
<comment type="similarity">
    <text evidence="1">Belongs to the UPF0758 family.</text>
</comment>
<keyword evidence="2" id="KW-0645">Protease</keyword>
<evidence type="ECO:0000256" key="2">
    <source>
        <dbReference type="ARBA" id="ARBA00022670"/>
    </source>
</evidence>
<dbReference type="OrthoDB" id="9804482at2"/>
<sequence>MKSIDNRPFQYEQDQERFVALIKKYTGIPKKTLTDYLKEHNIQDMYEHPDTLNVSEERKGKLQEIAEIRRLYQNLRDNNREYKLNNDTKVRDYFTNYYSEKRDREYVAVAFLNNQLNVIKTEILSEGTVDSAMISPREVAKKALIYDAKAAVMSHNHPGGSREPSIADIEMTKKTQEALELFDIHLVDHIIVAGESKHTSIKGLGYVSEPVSSYSQNLNEVSTSFDLQAQDDKTSSSYENYLKDVLKKIGHEVTISNKSELLHAHNLLAESYIDMVYDEEQGFDKIKEIDLERKSLFTRHIESGSASLFSNGVSEVIVSPSAKKEGMYQLTYFDKYGASMDSLQSSKEECVRELQSNHLVPLRKDFAEFVRELNQNETIAKSLNFLTDKNGVNHFHKLENEPLKLINIESVRQKSHFSDYNIQLEDKSQNRYNYTISSPKKRHDLLEDWSKEMNGYEWLSEDIKSEAVRRKPDLTIQNPIPQLSAEAKPLAEFMKQEKTVTQRL</sequence>
<evidence type="ECO:0000313" key="10">
    <source>
        <dbReference type="Proteomes" id="UP000307201"/>
    </source>
</evidence>
<dbReference type="InterPro" id="IPR001405">
    <property type="entry name" value="UPF0758"/>
</dbReference>
<evidence type="ECO:0000256" key="3">
    <source>
        <dbReference type="ARBA" id="ARBA00022723"/>
    </source>
</evidence>
<dbReference type="GO" id="GO:0006508">
    <property type="term" value="P:proteolysis"/>
    <property type="evidence" value="ECO:0007669"/>
    <property type="project" value="UniProtKB-KW"/>
</dbReference>
<keyword evidence="6" id="KW-0482">Metalloprotease</keyword>
<protein>
    <recommendedName>
        <fullName evidence="8">MPN domain-containing protein</fullName>
    </recommendedName>
</protein>
<feature type="coiled-coil region" evidence="7">
    <location>
        <begin position="58"/>
        <end position="85"/>
    </location>
</feature>